<dbReference type="KEGG" id="ntd:EGO55_10330"/>
<dbReference type="Proteomes" id="UP000016568">
    <property type="component" value="Unassembled WGS sequence"/>
</dbReference>
<dbReference type="PANTHER" id="PTHR12110">
    <property type="entry name" value="HYDROXYPYRUVATE ISOMERASE"/>
    <property type="match status" value="1"/>
</dbReference>
<protein>
    <recommendedName>
        <fullName evidence="1">Xylose isomerase-like TIM barrel domain-containing protein</fullName>
    </recommendedName>
</protein>
<dbReference type="AlphaFoldDB" id="U2YQG4"/>
<dbReference type="EMBL" id="BASZ01000012">
    <property type="protein sequence ID" value="GAD50912.1"/>
    <property type="molecule type" value="Genomic_DNA"/>
</dbReference>
<evidence type="ECO:0000313" key="3">
    <source>
        <dbReference type="Proteomes" id="UP000016568"/>
    </source>
</evidence>
<dbReference type="PANTHER" id="PTHR12110:SF48">
    <property type="entry name" value="BLL3656 PROTEIN"/>
    <property type="match status" value="1"/>
</dbReference>
<gene>
    <name evidence="2" type="ORF">NT2_12_01710</name>
</gene>
<dbReference type="InterPro" id="IPR013022">
    <property type="entry name" value="Xyl_isomerase-like_TIM-brl"/>
</dbReference>
<dbReference type="OrthoDB" id="9072761at2"/>
<keyword evidence="3" id="KW-1185">Reference proteome</keyword>
<dbReference type="Pfam" id="PF01261">
    <property type="entry name" value="AP_endonuc_2"/>
    <property type="match status" value="1"/>
</dbReference>
<dbReference type="InterPro" id="IPR050312">
    <property type="entry name" value="IolE/XylAMocC-like"/>
</dbReference>
<dbReference type="Gene3D" id="3.20.20.150">
    <property type="entry name" value="Divalent-metal-dependent TIM barrel enzymes"/>
    <property type="match status" value="1"/>
</dbReference>
<accession>U2YQG4</accession>
<proteinExistence type="predicted"/>
<sequence>MTDLGPGDTVLCTATMGFGPLRAFVEAASSAGFSAISLSGGDYKAARSAGMSDPDIRTLLADNAIRVAELDGVVDWLRPLPREQGAGYGLDNPFFGHSQSEFFDMAGALGARSITAVDPFMGTVPRDEMAEAFARLCDRAADFCLLVHLEFLSWGPVPDPVTASDVVRLANRPNGGLVLDTLHLMRSGGLESLSQIAPEKIFATQFCDGRATRSSDPFTDAANRLWPGEGDFDLAAILRQIRRGGCWAPLGIEVMNDETRSMTPAAIAARAFSALQTIGQ</sequence>
<feature type="domain" description="Xylose isomerase-like TIM barrel" evidence="1">
    <location>
        <begin position="26"/>
        <end position="272"/>
    </location>
</feature>
<name>U2YQG4_9SPHN</name>
<evidence type="ECO:0000259" key="1">
    <source>
        <dbReference type="Pfam" id="PF01261"/>
    </source>
</evidence>
<dbReference type="RefSeq" id="WP_021691730.1">
    <property type="nucleotide sequence ID" value="NZ_BASZ01000012.1"/>
</dbReference>
<dbReference type="InterPro" id="IPR036237">
    <property type="entry name" value="Xyl_isomerase-like_sf"/>
</dbReference>
<evidence type="ECO:0000313" key="2">
    <source>
        <dbReference type="EMBL" id="GAD50912.1"/>
    </source>
</evidence>
<organism evidence="2 3">
    <name type="scientific">Caenibius tardaugens NBRC 16725</name>
    <dbReference type="NCBI Taxonomy" id="1219035"/>
    <lineage>
        <taxon>Bacteria</taxon>
        <taxon>Pseudomonadati</taxon>
        <taxon>Pseudomonadota</taxon>
        <taxon>Alphaproteobacteria</taxon>
        <taxon>Sphingomonadales</taxon>
        <taxon>Erythrobacteraceae</taxon>
        <taxon>Caenibius</taxon>
    </lineage>
</organism>
<dbReference type="SUPFAM" id="SSF51658">
    <property type="entry name" value="Xylose isomerase-like"/>
    <property type="match status" value="1"/>
</dbReference>
<dbReference type="eggNOG" id="COG1082">
    <property type="taxonomic scope" value="Bacteria"/>
</dbReference>
<reference evidence="2 3" key="1">
    <citation type="submission" date="2013-09" db="EMBL/GenBank/DDBJ databases">
        <title>Whole genome shotgun sequence of Novosphingobium tardaugens NBRC 16725.</title>
        <authorList>
            <person name="Isaki S."/>
            <person name="Hosoyama A."/>
            <person name="Tsuchikane K."/>
            <person name="Katsumata H."/>
            <person name="Ando Y."/>
            <person name="Yamazaki S."/>
            <person name="Fujita N."/>
        </authorList>
    </citation>
    <scope>NUCLEOTIDE SEQUENCE [LARGE SCALE GENOMIC DNA]</scope>
    <source>
        <strain evidence="2 3">NBRC 16725</strain>
    </source>
</reference>
<comment type="caution">
    <text evidence="2">The sequence shown here is derived from an EMBL/GenBank/DDBJ whole genome shotgun (WGS) entry which is preliminary data.</text>
</comment>